<proteinExistence type="predicted"/>
<dbReference type="EMBL" id="VSRR010005580">
    <property type="protein sequence ID" value="MPC42818.1"/>
    <property type="molecule type" value="Genomic_DNA"/>
</dbReference>
<sequence length="59" mass="6652">MALRRGHSPRIRAWPQHCRMTTAPAGQTKSTKFLVNLEFPKSGHSGPDLLHQTAKLFKL</sequence>
<feature type="compositionally biased region" description="Basic residues" evidence="1">
    <location>
        <begin position="1"/>
        <end position="10"/>
    </location>
</feature>
<accession>A0A5B7FCH8</accession>
<name>A0A5B7FCH8_PORTR</name>
<feature type="region of interest" description="Disordered" evidence="1">
    <location>
        <begin position="1"/>
        <end position="25"/>
    </location>
</feature>
<comment type="caution">
    <text evidence="2">The sequence shown here is derived from an EMBL/GenBank/DDBJ whole genome shotgun (WGS) entry which is preliminary data.</text>
</comment>
<gene>
    <name evidence="2" type="ORF">E2C01_036449</name>
</gene>
<dbReference type="AlphaFoldDB" id="A0A5B7FCH8"/>
<dbReference type="Proteomes" id="UP000324222">
    <property type="component" value="Unassembled WGS sequence"/>
</dbReference>
<evidence type="ECO:0000313" key="2">
    <source>
        <dbReference type="EMBL" id="MPC42818.1"/>
    </source>
</evidence>
<evidence type="ECO:0000313" key="3">
    <source>
        <dbReference type="Proteomes" id="UP000324222"/>
    </source>
</evidence>
<protein>
    <submittedName>
        <fullName evidence="2">Uncharacterized protein</fullName>
    </submittedName>
</protein>
<evidence type="ECO:0000256" key="1">
    <source>
        <dbReference type="SAM" id="MobiDB-lite"/>
    </source>
</evidence>
<organism evidence="2 3">
    <name type="scientific">Portunus trituberculatus</name>
    <name type="common">Swimming crab</name>
    <name type="synonym">Neptunus trituberculatus</name>
    <dbReference type="NCBI Taxonomy" id="210409"/>
    <lineage>
        <taxon>Eukaryota</taxon>
        <taxon>Metazoa</taxon>
        <taxon>Ecdysozoa</taxon>
        <taxon>Arthropoda</taxon>
        <taxon>Crustacea</taxon>
        <taxon>Multicrustacea</taxon>
        <taxon>Malacostraca</taxon>
        <taxon>Eumalacostraca</taxon>
        <taxon>Eucarida</taxon>
        <taxon>Decapoda</taxon>
        <taxon>Pleocyemata</taxon>
        <taxon>Brachyura</taxon>
        <taxon>Eubrachyura</taxon>
        <taxon>Portunoidea</taxon>
        <taxon>Portunidae</taxon>
        <taxon>Portuninae</taxon>
        <taxon>Portunus</taxon>
    </lineage>
</organism>
<keyword evidence="3" id="KW-1185">Reference proteome</keyword>
<reference evidence="2 3" key="1">
    <citation type="submission" date="2019-05" db="EMBL/GenBank/DDBJ databases">
        <title>Another draft genome of Portunus trituberculatus and its Hox gene families provides insights of decapod evolution.</title>
        <authorList>
            <person name="Jeong J.-H."/>
            <person name="Song I."/>
            <person name="Kim S."/>
            <person name="Choi T."/>
            <person name="Kim D."/>
            <person name="Ryu S."/>
            <person name="Kim W."/>
        </authorList>
    </citation>
    <scope>NUCLEOTIDE SEQUENCE [LARGE SCALE GENOMIC DNA]</scope>
    <source>
        <tissue evidence="2">Muscle</tissue>
    </source>
</reference>